<reference evidence="4 5" key="1">
    <citation type="submission" date="2015-10" db="EMBL/GenBank/DDBJ databases">
        <title>Transcriptomic analysis of a linuron degrading triple-species bacterial consortium.</title>
        <authorList>
            <person name="Albers P."/>
        </authorList>
    </citation>
    <scope>NUCLEOTIDE SEQUENCE [LARGE SCALE GENOMIC DNA]</scope>
    <source>
        <strain evidence="4 5">WDL6</strain>
    </source>
</reference>
<feature type="compositionally biased region" description="Basic and acidic residues" evidence="1">
    <location>
        <begin position="211"/>
        <end position="220"/>
    </location>
</feature>
<dbReference type="AlphaFoldDB" id="A0A109BBZ0"/>
<name>A0A109BBZ0_HYPSL</name>
<sequence>MLNKPDPSAEKKEAVVIKKYANRRLYNTETSTYVTLEDLAAMVRSDRDFVVYDAKSGDDLTHSVLTQIIVEQENRVGGQTLLPVPFLRQLIRFYDDSIGRMVPGYLQFSMENLVKDQEKLRSQFTSAFSNPTAAFEVYQDLARKNMQMFEQAVSMWSNPFTQGMPGAPKPPGAQPQGRPQPAPAPAAAKTSAESGSDIDDLKAQLASMQQKLDKLSQDRD</sequence>
<gene>
    <name evidence="4" type="ORF">APY04_2627</name>
</gene>
<evidence type="ECO:0000313" key="5">
    <source>
        <dbReference type="Proteomes" id="UP000059074"/>
    </source>
</evidence>
<comment type="caution">
    <text evidence="4">The sequence shown here is derived from an EMBL/GenBank/DDBJ whole genome shotgun (WGS) entry which is preliminary data.</text>
</comment>
<dbReference type="Pfam" id="PF05233">
    <property type="entry name" value="PHB_acc"/>
    <property type="match status" value="1"/>
</dbReference>
<dbReference type="RefSeq" id="WP_068463189.1">
    <property type="nucleotide sequence ID" value="NZ_LMTR01000075.1"/>
</dbReference>
<evidence type="ECO:0000256" key="1">
    <source>
        <dbReference type="SAM" id="MobiDB-lite"/>
    </source>
</evidence>
<dbReference type="STRING" id="121290.APY04_2627"/>
<feature type="domain" description="PHB accumulation regulatory" evidence="2">
    <location>
        <begin position="82"/>
        <end position="121"/>
    </location>
</feature>
<organism evidence="4 5">
    <name type="scientific">Hyphomicrobium sulfonivorans</name>
    <dbReference type="NCBI Taxonomy" id="121290"/>
    <lineage>
        <taxon>Bacteria</taxon>
        <taxon>Pseudomonadati</taxon>
        <taxon>Pseudomonadota</taxon>
        <taxon>Alphaproteobacteria</taxon>
        <taxon>Hyphomicrobiales</taxon>
        <taxon>Hyphomicrobiaceae</taxon>
        <taxon>Hyphomicrobium</taxon>
    </lineage>
</organism>
<evidence type="ECO:0000259" key="2">
    <source>
        <dbReference type="Pfam" id="PF05233"/>
    </source>
</evidence>
<feature type="region of interest" description="Disordered" evidence="1">
    <location>
        <begin position="159"/>
        <end position="220"/>
    </location>
</feature>
<dbReference type="Pfam" id="PF07879">
    <property type="entry name" value="PHB_acc_N"/>
    <property type="match status" value="1"/>
</dbReference>
<evidence type="ECO:0000313" key="4">
    <source>
        <dbReference type="EMBL" id="KWT65780.1"/>
    </source>
</evidence>
<dbReference type="InterPro" id="IPR012909">
    <property type="entry name" value="PHA_DNA-bd_N"/>
</dbReference>
<feature type="compositionally biased region" description="Pro residues" evidence="1">
    <location>
        <begin position="167"/>
        <end position="184"/>
    </location>
</feature>
<dbReference type="Proteomes" id="UP000059074">
    <property type="component" value="Unassembled WGS sequence"/>
</dbReference>
<accession>A0A109BBZ0</accession>
<keyword evidence="5" id="KW-1185">Reference proteome</keyword>
<dbReference type="InterPro" id="IPR007897">
    <property type="entry name" value="PHB_accumulat"/>
</dbReference>
<dbReference type="NCBIfam" id="TIGR01848">
    <property type="entry name" value="PHA_reg_PhaR"/>
    <property type="match status" value="1"/>
</dbReference>
<feature type="domain" description="PHA accumulation regulator DNA-binding N-terminal" evidence="3">
    <location>
        <begin position="16"/>
        <end position="74"/>
    </location>
</feature>
<dbReference type="GO" id="GO:0006355">
    <property type="term" value="P:regulation of DNA-templated transcription"/>
    <property type="evidence" value="ECO:0007669"/>
    <property type="project" value="InterPro"/>
</dbReference>
<dbReference type="InterPro" id="IPR010134">
    <property type="entry name" value="PHA_reg_PhaR"/>
</dbReference>
<dbReference type="EMBL" id="LMTR01000075">
    <property type="protein sequence ID" value="KWT65780.1"/>
    <property type="molecule type" value="Genomic_DNA"/>
</dbReference>
<evidence type="ECO:0000259" key="3">
    <source>
        <dbReference type="Pfam" id="PF07879"/>
    </source>
</evidence>
<dbReference type="OrthoDB" id="9795345at2"/>
<proteinExistence type="predicted"/>
<dbReference type="PATRIC" id="fig|121290.4.peg.1939"/>
<protein>
    <submittedName>
        <fullName evidence="4">PhbF</fullName>
    </submittedName>
</protein>